<accession>A0A0A8YZ91</accession>
<reference evidence="2" key="2">
    <citation type="journal article" date="2015" name="Data Brief">
        <title>Shoot transcriptome of the giant reed, Arundo donax.</title>
        <authorList>
            <person name="Barrero R.A."/>
            <person name="Guerrero F.D."/>
            <person name="Moolhuijzen P."/>
            <person name="Goolsby J.A."/>
            <person name="Tidwell J."/>
            <person name="Bellgard S.E."/>
            <person name="Bellgard M.I."/>
        </authorList>
    </citation>
    <scope>NUCLEOTIDE SEQUENCE</scope>
    <source>
        <tissue evidence="2">Shoot tissue taken approximately 20 cm above the soil surface</tissue>
    </source>
</reference>
<feature type="region of interest" description="Disordered" evidence="1">
    <location>
        <begin position="1"/>
        <end position="33"/>
    </location>
</feature>
<dbReference type="AlphaFoldDB" id="A0A0A8YZ91"/>
<evidence type="ECO:0000313" key="2">
    <source>
        <dbReference type="EMBL" id="JAD29805.1"/>
    </source>
</evidence>
<feature type="compositionally biased region" description="Low complexity" evidence="1">
    <location>
        <begin position="1"/>
        <end position="23"/>
    </location>
</feature>
<protein>
    <submittedName>
        <fullName evidence="2">Uncharacterized protein</fullName>
    </submittedName>
</protein>
<proteinExistence type="predicted"/>
<dbReference type="EMBL" id="GBRH01268090">
    <property type="protein sequence ID" value="JAD29805.1"/>
    <property type="molecule type" value="Transcribed_RNA"/>
</dbReference>
<evidence type="ECO:0000256" key="1">
    <source>
        <dbReference type="SAM" id="MobiDB-lite"/>
    </source>
</evidence>
<reference evidence="2" key="1">
    <citation type="submission" date="2014-09" db="EMBL/GenBank/DDBJ databases">
        <authorList>
            <person name="Magalhaes I.L.F."/>
            <person name="Oliveira U."/>
            <person name="Santos F.R."/>
            <person name="Vidigal T.H.D.A."/>
            <person name="Brescovit A.D."/>
            <person name="Santos A.J."/>
        </authorList>
    </citation>
    <scope>NUCLEOTIDE SEQUENCE</scope>
    <source>
        <tissue evidence="2">Shoot tissue taken approximately 20 cm above the soil surface</tissue>
    </source>
</reference>
<name>A0A0A8YZ91_ARUDO</name>
<sequence length="59" mass="5675">MLTSTTRSSSATSYASSGTGATRDLSGTSSSACALTCSGTSATCAIPSSTRGGCRCPDS</sequence>
<organism evidence="2">
    <name type="scientific">Arundo donax</name>
    <name type="common">Giant reed</name>
    <name type="synonym">Donax arundinaceus</name>
    <dbReference type="NCBI Taxonomy" id="35708"/>
    <lineage>
        <taxon>Eukaryota</taxon>
        <taxon>Viridiplantae</taxon>
        <taxon>Streptophyta</taxon>
        <taxon>Embryophyta</taxon>
        <taxon>Tracheophyta</taxon>
        <taxon>Spermatophyta</taxon>
        <taxon>Magnoliopsida</taxon>
        <taxon>Liliopsida</taxon>
        <taxon>Poales</taxon>
        <taxon>Poaceae</taxon>
        <taxon>PACMAD clade</taxon>
        <taxon>Arundinoideae</taxon>
        <taxon>Arundineae</taxon>
        <taxon>Arundo</taxon>
    </lineage>
</organism>